<dbReference type="AlphaFoldDB" id="A0AAW5BJ46"/>
<dbReference type="EMBL" id="JAAITT010000007">
    <property type="protein sequence ID" value="NSJ48333.1"/>
    <property type="molecule type" value="Genomic_DNA"/>
</dbReference>
<dbReference type="Proteomes" id="UP000669239">
    <property type="component" value="Unassembled WGS sequence"/>
</dbReference>
<name>A0AAW5BJ46_9FIRM</name>
<reference evidence="2" key="2">
    <citation type="submission" date="2020-02" db="EMBL/GenBank/DDBJ databases">
        <authorList>
            <person name="Littmann E."/>
            <person name="Sorbara M."/>
        </authorList>
    </citation>
    <scope>NUCLEOTIDE SEQUENCE</scope>
    <source>
        <strain evidence="2">MSK.1.17</strain>
    </source>
</reference>
<evidence type="ECO:0000313" key="3">
    <source>
        <dbReference type="Proteomes" id="UP000669239"/>
    </source>
</evidence>
<evidence type="ECO:0000313" key="2">
    <source>
        <dbReference type="EMBL" id="NSJ48333.1"/>
    </source>
</evidence>
<dbReference type="EMBL" id="JAKNGE010000001">
    <property type="protein sequence ID" value="MCG4744013.1"/>
    <property type="molecule type" value="Genomic_DNA"/>
</dbReference>
<keyword evidence="3" id="KW-1185">Reference proteome</keyword>
<proteinExistence type="predicted"/>
<protein>
    <submittedName>
        <fullName evidence="1">Uncharacterized protein</fullName>
    </submittedName>
</protein>
<evidence type="ECO:0000313" key="1">
    <source>
        <dbReference type="EMBL" id="MCG4744013.1"/>
    </source>
</evidence>
<accession>A0AAW5BJ46</accession>
<dbReference type="Proteomes" id="UP001299608">
    <property type="component" value="Unassembled WGS sequence"/>
</dbReference>
<comment type="caution">
    <text evidence="1">The sequence shown here is derived from an EMBL/GenBank/DDBJ whole genome shotgun (WGS) entry which is preliminary data.</text>
</comment>
<organism evidence="1 4">
    <name type="scientific">Enterocloster aldenensis</name>
    <dbReference type="NCBI Taxonomy" id="358742"/>
    <lineage>
        <taxon>Bacteria</taxon>
        <taxon>Bacillati</taxon>
        <taxon>Bacillota</taxon>
        <taxon>Clostridia</taxon>
        <taxon>Lachnospirales</taxon>
        <taxon>Lachnospiraceae</taxon>
        <taxon>Enterocloster</taxon>
    </lineage>
</organism>
<reference evidence="2 3" key="1">
    <citation type="journal article" date="2020" name="Cell Host Microbe">
        <title>Functional and Genomic Variation between Human-Derived Isolates of Lachnospiraceae Reveals Inter- and Intra-Species Diversity.</title>
        <authorList>
            <person name="Sorbara M.T."/>
            <person name="Littmann E.R."/>
            <person name="Fontana E."/>
            <person name="Moody T.U."/>
            <person name="Kohout C.E."/>
            <person name="Gjonbalaj M."/>
            <person name="Eaton V."/>
            <person name="Seok R."/>
            <person name="Leiner I.M."/>
            <person name="Pamer E.G."/>
        </authorList>
    </citation>
    <scope>NUCLEOTIDE SEQUENCE [LARGE SCALE GENOMIC DNA]</scope>
    <source>
        <strain evidence="2 3">MSK.1.17</strain>
    </source>
</reference>
<dbReference type="RefSeq" id="WP_165641770.1">
    <property type="nucleotide sequence ID" value="NZ_JAAITT010000007.1"/>
</dbReference>
<gene>
    <name evidence="2" type="ORF">G5B36_06430</name>
    <name evidence="1" type="ORF">L0N08_01140</name>
</gene>
<sequence>MTPEEVRKSHTCIAFHIQAFQRQAEENEQADITEPCKICPYGKECDFAWNRYILRVIPESRYHITLAKGCAYLPEDINL</sequence>
<reference evidence="1" key="3">
    <citation type="submission" date="2022-01" db="EMBL/GenBank/DDBJ databases">
        <title>Collection of gut derived symbiotic bacterial strains cultured from healthy donors.</title>
        <authorList>
            <person name="Lin H."/>
            <person name="Kohout C."/>
            <person name="Waligurski E."/>
            <person name="Pamer E.G."/>
        </authorList>
    </citation>
    <scope>NUCLEOTIDE SEQUENCE</scope>
    <source>
        <strain evidence="1">DFI.6.55</strain>
    </source>
</reference>
<evidence type="ECO:0000313" key="4">
    <source>
        <dbReference type="Proteomes" id="UP001299608"/>
    </source>
</evidence>